<sequence length="180" mass="19044">MVFVAMMPEVDGRFALDTALALENVGGSSDLKFVEPGDTLLSCCMELEKGLAIPFDAEIRDSGSLSDRDTGAAQENVGGRSDLKFVELGDTLLYCNPAVELEKGFTLLLDAKIRDAGGASDRDTGAAQENVDGRSDLKLAEPGHTFPSYCIPAVELETGLVMLFVANTRDAVAAHEDVSG</sequence>
<name>A0A7S1FEF5_NOCSC</name>
<dbReference type="AlphaFoldDB" id="A0A7S1FEF5"/>
<organism evidence="1">
    <name type="scientific">Noctiluca scintillans</name>
    <name type="common">Sea sparkle</name>
    <name type="synonym">Red tide dinoflagellate</name>
    <dbReference type="NCBI Taxonomy" id="2966"/>
    <lineage>
        <taxon>Eukaryota</taxon>
        <taxon>Sar</taxon>
        <taxon>Alveolata</taxon>
        <taxon>Dinophyceae</taxon>
        <taxon>Noctilucales</taxon>
        <taxon>Noctilucaceae</taxon>
        <taxon>Noctiluca</taxon>
    </lineage>
</organism>
<accession>A0A7S1FEF5</accession>
<dbReference type="EMBL" id="HBFQ01052790">
    <property type="protein sequence ID" value="CAD8863246.1"/>
    <property type="molecule type" value="Transcribed_RNA"/>
</dbReference>
<proteinExistence type="predicted"/>
<evidence type="ECO:0000313" key="1">
    <source>
        <dbReference type="EMBL" id="CAD8863246.1"/>
    </source>
</evidence>
<gene>
    <name evidence="1" type="ORF">NSCI0253_LOCUS37601</name>
</gene>
<protein>
    <submittedName>
        <fullName evidence="1">Uncharacterized protein</fullName>
    </submittedName>
</protein>
<reference evidence="1" key="1">
    <citation type="submission" date="2021-01" db="EMBL/GenBank/DDBJ databases">
        <authorList>
            <person name="Corre E."/>
            <person name="Pelletier E."/>
            <person name="Niang G."/>
            <person name="Scheremetjew M."/>
            <person name="Finn R."/>
            <person name="Kale V."/>
            <person name="Holt S."/>
            <person name="Cochrane G."/>
            <person name="Meng A."/>
            <person name="Brown T."/>
            <person name="Cohen L."/>
        </authorList>
    </citation>
    <scope>NUCLEOTIDE SEQUENCE</scope>
</reference>